<evidence type="ECO:0000256" key="2">
    <source>
        <dbReference type="SAM" id="Phobius"/>
    </source>
</evidence>
<evidence type="ECO:0000313" key="4">
    <source>
        <dbReference type="Proteomes" id="UP000199086"/>
    </source>
</evidence>
<keyword evidence="2" id="KW-0812">Transmembrane</keyword>
<name>A0A1G6GF42_9ACTN</name>
<keyword evidence="4" id="KW-1185">Reference proteome</keyword>
<evidence type="ECO:0000256" key="1">
    <source>
        <dbReference type="SAM" id="MobiDB-lite"/>
    </source>
</evidence>
<gene>
    <name evidence="3" type="ORF">GA0111570_102398</name>
</gene>
<organism evidence="3 4">
    <name type="scientific">Raineyella antarctica</name>
    <dbReference type="NCBI Taxonomy" id="1577474"/>
    <lineage>
        <taxon>Bacteria</taxon>
        <taxon>Bacillati</taxon>
        <taxon>Actinomycetota</taxon>
        <taxon>Actinomycetes</taxon>
        <taxon>Propionibacteriales</taxon>
        <taxon>Propionibacteriaceae</taxon>
        <taxon>Raineyella</taxon>
    </lineage>
</organism>
<feature type="compositionally biased region" description="Pro residues" evidence="1">
    <location>
        <begin position="35"/>
        <end position="46"/>
    </location>
</feature>
<dbReference type="RefSeq" id="WP_175557312.1">
    <property type="nucleotide sequence ID" value="NZ_FMYF01000002.1"/>
</dbReference>
<evidence type="ECO:0008006" key="5">
    <source>
        <dbReference type="Google" id="ProtNLM"/>
    </source>
</evidence>
<keyword evidence="2" id="KW-0472">Membrane</keyword>
<accession>A0A1G6GF42</accession>
<evidence type="ECO:0000313" key="3">
    <source>
        <dbReference type="EMBL" id="SDB80607.1"/>
    </source>
</evidence>
<protein>
    <recommendedName>
        <fullName evidence="5">DUF4282 domain-containing protein</fullName>
    </recommendedName>
</protein>
<feature type="region of interest" description="Disordered" evidence="1">
    <location>
        <begin position="1"/>
        <end position="107"/>
    </location>
</feature>
<sequence length="223" mass="23787">MSQDPYPTGPNEPSPRPARDLPPQAPDFAAQAPDFAPPATPQPYGRPGPRHQPQQYEAGTPYGAPGQYGQPSHGQTYPYEPAEPYDQPYPPAGQAQGPYPAPAPFESPAKDDNPFAALLDVGFTQFATPAVTKFLYILLVLVGVIVWLFAIVTGFAWSGASGLGALVGGGLGLAAWILLVRVSLEFFLSIVRVAQDAQAIREGLDELRAEPRHDEGAAPSERD</sequence>
<dbReference type="STRING" id="1577474.GA0111570_102398"/>
<dbReference type="AlphaFoldDB" id="A0A1G6GF42"/>
<feature type="transmembrane region" description="Helical" evidence="2">
    <location>
        <begin position="163"/>
        <end position="182"/>
    </location>
</feature>
<dbReference type="Proteomes" id="UP000199086">
    <property type="component" value="Unassembled WGS sequence"/>
</dbReference>
<reference evidence="3 4" key="1">
    <citation type="submission" date="2016-06" db="EMBL/GenBank/DDBJ databases">
        <authorList>
            <person name="Olsen C.W."/>
            <person name="Carey S."/>
            <person name="Hinshaw L."/>
            <person name="Karasin A.I."/>
        </authorList>
    </citation>
    <scope>NUCLEOTIDE SEQUENCE [LARGE SCALE GENOMIC DNA]</scope>
    <source>
        <strain evidence="3 4">LZ-22</strain>
    </source>
</reference>
<feature type="transmembrane region" description="Helical" evidence="2">
    <location>
        <begin position="134"/>
        <end position="157"/>
    </location>
</feature>
<dbReference type="EMBL" id="FMYF01000002">
    <property type="protein sequence ID" value="SDB80607.1"/>
    <property type="molecule type" value="Genomic_DNA"/>
</dbReference>
<dbReference type="InterPro" id="IPR025557">
    <property type="entry name" value="DUF4282"/>
</dbReference>
<keyword evidence="2" id="KW-1133">Transmembrane helix</keyword>
<dbReference type="Pfam" id="PF14110">
    <property type="entry name" value="DUF4282"/>
    <property type="match status" value="1"/>
</dbReference>
<proteinExistence type="predicted"/>
<feature type="compositionally biased region" description="Pro residues" evidence="1">
    <location>
        <begin position="7"/>
        <end position="16"/>
    </location>
</feature>